<dbReference type="AlphaFoldDB" id="A0A9P6XRK7"/>
<proteinExistence type="predicted"/>
<evidence type="ECO:0000313" key="2">
    <source>
        <dbReference type="Proteomes" id="UP000740926"/>
    </source>
</evidence>
<gene>
    <name evidence="1" type="ORF">G6F50_016992</name>
</gene>
<name>A0A9P6XRK7_9FUNG</name>
<protein>
    <submittedName>
        <fullName evidence="1">Uncharacterized protein</fullName>
    </submittedName>
</protein>
<comment type="caution">
    <text evidence="1">The sequence shown here is derived from an EMBL/GenBank/DDBJ whole genome shotgun (WGS) entry which is preliminary data.</text>
</comment>
<sequence length="90" mass="10159">MPMSQSRLRDKSRSSRIFDTGAPCMHASRASHEEVDSYISGCGKNNSEGICSTINVSLKQIQLNPSMLLQPTTDRRLLFTKQRLQYPKIT</sequence>
<accession>A0A9P6XRK7</accession>
<evidence type="ECO:0000313" key="1">
    <source>
        <dbReference type="EMBL" id="KAG1530944.1"/>
    </source>
</evidence>
<organism evidence="1 2">
    <name type="scientific">Rhizopus delemar</name>
    <dbReference type="NCBI Taxonomy" id="936053"/>
    <lineage>
        <taxon>Eukaryota</taxon>
        <taxon>Fungi</taxon>
        <taxon>Fungi incertae sedis</taxon>
        <taxon>Mucoromycota</taxon>
        <taxon>Mucoromycotina</taxon>
        <taxon>Mucoromycetes</taxon>
        <taxon>Mucorales</taxon>
        <taxon>Mucorineae</taxon>
        <taxon>Rhizopodaceae</taxon>
        <taxon>Rhizopus</taxon>
    </lineage>
</organism>
<reference evidence="1 2" key="1">
    <citation type="journal article" date="2020" name="Microb. Genom.">
        <title>Genetic diversity of clinical and environmental Mucorales isolates obtained from an investigation of mucormycosis cases among solid organ transplant recipients.</title>
        <authorList>
            <person name="Nguyen M.H."/>
            <person name="Kaul D."/>
            <person name="Muto C."/>
            <person name="Cheng S.J."/>
            <person name="Richter R.A."/>
            <person name="Bruno V.M."/>
            <person name="Liu G."/>
            <person name="Beyhan S."/>
            <person name="Sundermann A.J."/>
            <person name="Mounaud S."/>
            <person name="Pasculle A.W."/>
            <person name="Nierman W.C."/>
            <person name="Driscoll E."/>
            <person name="Cumbie R."/>
            <person name="Clancy C.J."/>
            <person name="Dupont C.L."/>
        </authorList>
    </citation>
    <scope>NUCLEOTIDE SEQUENCE [LARGE SCALE GENOMIC DNA]</scope>
    <source>
        <strain evidence="1 2">GL24</strain>
    </source>
</reference>
<dbReference type="EMBL" id="JAANIU010011581">
    <property type="protein sequence ID" value="KAG1530944.1"/>
    <property type="molecule type" value="Genomic_DNA"/>
</dbReference>
<dbReference type="Proteomes" id="UP000740926">
    <property type="component" value="Unassembled WGS sequence"/>
</dbReference>
<keyword evidence="2" id="KW-1185">Reference proteome</keyword>